<dbReference type="Gene3D" id="2.60.120.10">
    <property type="entry name" value="Jelly Rolls"/>
    <property type="match status" value="1"/>
</dbReference>
<evidence type="ECO:0000256" key="2">
    <source>
        <dbReference type="SAM" id="MobiDB-lite"/>
    </source>
</evidence>
<evidence type="ECO:0000313" key="3">
    <source>
        <dbReference type="EMBL" id="MBL0885610.1"/>
    </source>
</evidence>
<protein>
    <submittedName>
        <fullName evidence="3">dTDP-4-keto-6-deoxy-D-glucose epimerase</fullName>
    </submittedName>
</protein>
<dbReference type="EMBL" id="JABBYC010000004">
    <property type="protein sequence ID" value="MBL0885610.1"/>
    <property type="molecule type" value="Genomic_DNA"/>
</dbReference>
<dbReference type="InterPro" id="IPR011051">
    <property type="entry name" value="RmlC_Cupin_sf"/>
</dbReference>
<dbReference type="PANTHER" id="PTHR21047:SF2">
    <property type="entry name" value="THYMIDINE DIPHOSPHO-4-KETO-RHAMNOSE 3,5-EPIMERASE"/>
    <property type="match status" value="1"/>
</dbReference>
<comment type="similarity">
    <text evidence="1">Belongs to the dTDP-4-dehydrorhamnose 3,5-epimerase family.</text>
</comment>
<gene>
    <name evidence="3" type="ORF">HGK34_04820</name>
</gene>
<accession>A0ABS1LHA2</accession>
<reference evidence="3 4" key="1">
    <citation type="journal article" date="2021" name="Arch. Microbiol.">
        <title>Myceligenerans indicum sp. nov., an actinobacterium isolated from mangrove sediment of Sundarbans, India.</title>
        <authorList>
            <person name="Asha K."/>
            <person name="Bhadury P."/>
        </authorList>
    </citation>
    <scope>NUCLEOTIDE SEQUENCE [LARGE SCALE GENOMIC DNA]</scope>
    <source>
        <strain evidence="3 4">I2</strain>
    </source>
</reference>
<sequence length="194" mass="20909">MIAQETSIPGALILRATPDPDSRGSSTQLLDTQAFEAAAGRPMFRIEQLFHGRSRAGVLRGLHFTSGAAGSEKIVFCMGGEALDVLVDLRPGSPAFGRYETVELVGDGTTGIYFPPGVGHAYMALADDTVICYLLSNPYVPEREVAVDPLDPDLGLPWPSPPTAMSARDTRGLRFRDEATRRLFLPYAEKGARA</sequence>
<keyword evidence="4" id="KW-1185">Reference proteome</keyword>
<dbReference type="PANTHER" id="PTHR21047">
    <property type="entry name" value="DTDP-6-DEOXY-D-GLUCOSE-3,5 EPIMERASE"/>
    <property type="match status" value="1"/>
</dbReference>
<dbReference type="Pfam" id="PF00908">
    <property type="entry name" value="dTDP_sugar_isom"/>
    <property type="match status" value="1"/>
</dbReference>
<proteinExistence type="inferred from homology"/>
<dbReference type="InterPro" id="IPR014710">
    <property type="entry name" value="RmlC-like_jellyroll"/>
</dbReference>
<evidence type="ECO:0000313" key="4">
    <source>
        <dbReference type="Proteomes" id="UP000675409"/>
    </source>
</evidence>
<dbReference type="Proteomes" id="UP000675409">
    <property type="component" value="Unassembled WGS sequence"/>
</dbReference>
<evidence type="ECO:0000256" key="1">
    <source>
        <dbReference type="ARBA" id="ARBA00010154"/>
    </source>
</evidence>
<feature type="region of interest" description="Disordered" evidence="2">
    <location>
        <begin position="1"/>
        <end position="28"/>
    </location>
</feature>
<name>A0ABS1LHA2_9MICO</name>
<comment type="caution">
    <text evidence="3">The sequence shown here is derived from an EMBL/GenBank/DDBJ whole genome shotgun (WGS) entry which is preliminary data.</text>
</comment>
<dbReference type="SUPFAM" id="SSF51182">
    <property type="entry name" value="RmlC-like cupins"/>
    <property type="match status" value="1"/>
</dbReference>
<dbReference type="RefSeq" id="WP_201845439.1">
    <property type="nucleotide sequence ID" value="NZ_JABBYC010000004.1"/>
</dbReference>
<dbReference type="CDD" id="cd00438">
    <property type="entry name" value="cupin_RmlC"/>
    <property type="match status" value="1"/>
</dbReference>
<organism evidence="3 4">
    <name type="scientific">Myceligenerans indicum</name>
    <dbReference type="NCBI Taxonomy" id="2593663"/>
    <lineage>
        <taxon>Bacteria</taxon>
        <taxon>Bacillati</taxon>
        <taxon>Actinomycetota</taxon>
        <taxon>Actinomycetes</taxon>
        <taxon>Micrococcales</taxon>
        <taxon>Promicromonosporaceae</taxon>
        <taxon>Myceligenerans</taxon>
    </lineage>
</organism>
<dbReference type="InterPro" id="IPR000888">
    <property type="entry name" value="RmlC-like"/>
</dbReference>